<protein>
    <recommendedName>
        <fullName evidence="3">Knr4/Smi1-like domain-containing protein</fullName>
    </recommendedName>
</protein>
<comment type="caution">
    <text evidence="1">The sequence shown here is derived from an EMBL/GenBank/DDBJ whole genome shotgun (WGS) entry which is preliminary data.</text>
</comment>
<name>A0A2B7XCD2_9EURO</name>
<dbReference type="InterPro" id="IPR037883">
    <property type="entry name" value="Knr4/Smi1-like_sf"/>
</dbReference>
<dbReference type="SUPFAM" id="SSF160631">
    <property type="entry name" value="SMI1/KNR4-like"/>
    <property type="match status" value="1"/>
</dbReference>
<organism evidence="1 2">
    <name type="scientific">Helicocarpus griseus UAMH5409</name>
    <dbReference type="NCBI Taxonomy" id="1447875"/>
    <lineage>
        <taxon>Eukaryota</taxon>
        <taxon>Fungi</taxon>
        <taxon>Dikarya</taxon>
        <taxon>Ascomycota</taxon>
        <taxon>Pezizomycotina</taxon>
        <taxon>Eurotiomycetes</taxon>
        <taxon>Eurotiomycetidae</taxon>
        <taxon>Onygenales</taxon>
        <taxon>Ajellomycetaceae</taxon>
        <taxon>Helicocarpus</taxon>
    </lineage>
</organism>
<gene>
    <name evidence="1" type="ORF">AJ79_06438</name>
</gene>
<accession>A0A2B7XCD2</accession>
<reference evidence="1 2" key="1">
    <citation type="submission" date="2017-10" db="EMBL/GenBank/DDBJ databases">
        <title>Comparative genomics in systemic dimorphic fungi from Ajellomycetaceae.</title>
        <authorList>
            <person name="Munoz J.F."/>
            <person name="Mcewen J.G."/>
            <person name="Clay O.K."/>
            <person name="Cuomo C.A."/>
        </authorList>
    </citation>
    <scope>NUCLEOTIDE SEQUENCE [LARGE SCALE GENOMIC DNA]</scope>
    <source>
        <strain evidence="1 2">UAMH5409</strain>
    </source>
</reference>
<dbReference type="Proteomes" id="UP000223968">
    <property type="component" value="Unassembled WGS sequence"/>
</dbReference>
<evidence type="ECO:0008006" key="3">
    <source>
        <dbReference type="Google" id="ProtNLM"/>
    </source>
</evidence>
<dbReference type="AlphaFoldDB" id="A0A2B7XCD2"/>
<dbReference type="OrthoDB" id="4175509at2759"/>
<dbReference type="EMBL" id="PDNB01000114">
    <property type="protein sequence ID" value="PGH06796.1"/>
    <property type="molecule type" value="Genomic_DNA"/>
</dbReference>
<keyword evidence="2" id="KW-1185">Reference proteome</keyword>
<proteinExistence type="predicted"/>
<evidence type="ECO:0000313" key="1">
    <source>
        <dbReference type="EMBL" id="PGH06796.1"/>
    </source>
</evidence>
<sequence length="212" mass="23206">MAPPSISEQNDADSNTSSFTIDNDGIVSIEIDKLRAVFATKDVIPPLGWPAVHAFESKHNIILPEPYRTFVAEIANGCREGPPHYGLVSLGHSGSNNIPVECDLSSPFPLTRKWIWEDDPQPPEAFPMYQLEEDGPDLSCLGRGCLELGTDGCGMDWYLIVTGEHRGQIWNIADVGAGPFGAPFGNTTAQPGFAGWVLHWAAGKEWWLDDEE</sequence>
<evidence type="ECO:0000313" key="2">
    <source>
        <dbReference type="Proteomes" id="UP000223968"/>
    </source>
</evidence>